<comment type="caution">
    <text evidence="1">The sequence shown here is derived from an EMBL/GenBank/DDBJ whole genome shotgun (WGS) entry which is preliminary data.</text>
</comment>
<name>A0A5A5TAH0_9CHLR</name>
<keyword evidence="2" id="KW-1185">Reference proteome</keyword>
<evidence type="ECO:0000313" key="1">
    <source>
        <dbReference type="EMBL" id="GCF08422.1"/>
    </source>
</evidence>
<accession>A0A5A5TAH0</accession>
<dbReference type="Proteomes" id="UP000322530">
    <property type="component" value="Unassembled WGS sequence"/>
</dbReference>
<dbReference type="OrthoDB" id="8779602at2"/>
<dbReference type="EMBL" id="BIXY01000023">
    <property type="protein sequence ID" value="GCF08422.1"/>
    <property type="molecule type" value="Genomic_DNA"/>
</dbReference>
<organism evidence="1 2">
    <name type="scientific">Dictyobacter arantiisoli</name>
    <dbReference type="NCBI Taxonomy" id="2014874"/>
    <lineage>
        <taxon>Bacteria</taxon>
        <taxon>Bacillati</taxon>
        <taxon>Chloroflexota</taxon>
        <taxon>Ktedonobacteria</taxon>
        <taxon>Ktedonobacterales</taxon>
        <taxon>Dictyobacteraceae</taxon>
        <taxon>Dictyobacter</taxon>
    </lineage>
</organism>
<protein>
    <submittedName>
        <fullName evidence="1">Uncharacterized protein</fullName>
    </submittedName>
</protein>
<reference evidence="1 2" key="1">
    <citation type="submission" date="2019-01" db="EMBL/GenBank/DDBJ databases">
        <title>Draft genome sequence of Dictyobacter sp. Uno17.</title>
        <authorList>
            <person name="Wang C.M."/>
            <person name="Zheng Y."/>
            <person name="Sakai Y."/>
            <person name="Abe K."/>
            <person name="Yokota A."/>
            <person name="Yabe S."/>
        </authorList>
    </citation>
    <scope>NUCLEOTIDE SEQUENCE [LARGE SCALE GENOMIC DNA]</scope>
    <source>
        <strain evidence="1 2">Uno17</strain>
    </source>
</reference>
<dbReference type="RefSeq" id="WP_149401406.1">
    <property type="nucleotide sequence ID" value="NZ_BIXY01000023.1"/>
</dbReference>
<gene>
    <name evidence="1" type="ORF">KDI_19860</name>
</gene>
<dbReference type="AlphaFoldDB" id="A0A5A5TAH0"/>
<evidence type="ECO:0000313" key="2">
    <source>
        <dbReference type="Proteomes" id="UP000322530"/>
    </source>
</evidence>
<sequence>MGILRVLSKRGDDNLIWDEKKLQENDSEALAAVHEAERIFQKERARGSMAFRVQTGQPPQRIDQFDTTAEQIVMVPRVYGG</sequence>
<proteinExistence type="predicted"/>